<feature type="compositionally biased region" description="Low complexity" evidence="1">
    <location>
        <begin position="970"/>
        <end position="985"/>
    </location>
</feature>
<feature type="compositionally biased region" description="Basic and acidic residues" evidence="1">
    <location>
        <begin position="987"/>
        <end position="996"/>
    </location>
</feature>
<feature type="compositionally biased region" description="Low complexity" evidence="1">
    <location>
        <begin position="142"/>
        <end position="154"/>
    </location>
</feature>
<feature type="compositionally biased region" description="Polar residues" evidence="1">
    <location>
        <begin position="1059"/>
        <end position="1071"/>
    </location>
</feature>
<sequence length="1183" mass="126325">MFSSSSNPRSKSGTRATGSSSPPMSRAATANLTANTTRPGAYPQPNGYIYPIARIPTSVVTSTPTTARLRATPRPALEQRDSILRASILDTALELGVGTSTAVDRWMFGAIGEVDEEVDETVVSPSLTYASTATSDESWLHSSTSSSSQQSAAQGPKVATAVGARTVQFAFPRQPPIDERSGSFDSSIARTSFDIDPTALQHRSNKLRKARPQDGYTSDDGHVSEGGTSSKTKSKKSSKKEKKEKGEESEGGYLSDVLSRRKRNKDKRNKAKPDSLNLDTEADGDGEETDGGYLSSGVTAFVRSRKSSTSKSKKGKKDKSNGVNASLSPQSAAEDSDGGYLSSSSVSKKRRFFRLKKSDSEDQPRSSKESIPPVPAIPLSALATPGESPSRSLTPLPIAERFASHSNTPLPRSEPATTSSNLSLHLPSDSQSTSRSTTPISTFTARASGSSENERPVNIGNLVPPALPSPNTSLTSLESPRLTRAFGDAESVRSPSIDVLRAFGRQAGLHMRDVDMKAYLAGGGGRSLTRLREDEKSSLASTSYGSLRTAAEDSEPVSNELEAPNASDQETPDPKPTLNLPSSSAKMKRTFSKKQTPAPLTGLSARSSDFGVRSYEALQDNMDTPPMVVDEVYSSDADMEWDDKDLLVDVIPATPSSGRSRVSSSVAPLSPTLGRSPSPTLPSSPARSNILAKYDLPPPSPPPLGPLPQVPPSPMPSSSLAPSPSLAQSSTKGVLIVDPKAAIGKRPGPTPTSPLGKSSFTPEDVKLPSPAPTLSPTRPGFLSRKVGKRPDTAPESSGTIPEGTGATPAHVPSSGLQIPPPTPQSASSSFSKVFGFGRKSPSRPGTAPTTAPSVAPPTAFNGLNASSSSSLFLKRVSSNSSMRSMGGTIQRGRESPFPSRPVLPPGQRSRAVSPVQPVIDRPSIDERQPASAGAILQRTISRNNEQNYSPVQTLDVHWQPRSASALDNRAPAAQSASPSFAPMSSGRADEFDDRSSWVDFDDSPPSSPVAQETAFVRDSKFSAGNEKGRQSYESQESRPDIDSVLETLDDPDEPLQYGRESQYTRADNQSIYPDDDDYDDPRERETAYYTSVSAFASDAEDIQPEPVPSRPRNLAVNTAPRPAGRHSASPSPSPTDFDDDMDEAEYRKSRASIMDPKRSERVRQKLMQRVEKMRREGEHGTRR</sequence>
<evidence type="ECO:0000313" key="2">
    <source>
        <dbReference type="EMBL" id="KIP04184.1"/>
    </source>
</evidence>
<gene>
    <name evidence="2" type="ORF">PHLGIDRAFT_129677</name>
</gene>
<dbReference type="Proteomes" id="UP000053257">
    <property type="component" value="Unassembled WGS sequence"/>
</dbReference>
<feature type="compositionally biased region" description="Low complexity" evidence="1">
    <location>
        <begin position="656"/>
        <end position="666"/>
    </location>
</feature>
<feature type="compositionally biased region" description="Low complexity" evidence="1">
    <location>
        <begin position="27"/>
        <end position="37"/>
    </location>
</feature>
<feature type="compositionally biased region" description="Polar residues" evidence="1">
    <location>
        <begin position="404"/>
        <end position="451"/>
    </location>
</feature>
<feature type="region of interest" description="Disordered" evidence="1">
    <location>
        <begin position="531"/>
        <end position="609"/>
    </location>
</feature>
<feature type="compositionally biased region" description="Acidic residues" evidence="1">
    <location>
        <begin position="280"/>
        <end position="290"/>
    </location>
</feature>
<feature type="region of interest" description="Disordered" evidence="1">
    <location>
        <begin position="1"/>
        <end position="42"/>
    </location>
</feature>
<feature type="compositionally biased region" description="Pro residues" evidence="1">
    <location>
        <begin position="696"/>
        <end position="715"/>
    </location>
</feature>
<feature type="region of interest" description="Disordered" evidence="1">
    <location>
        <begin position="652"/>
        <end position="1163"/>
    </location>
</feature>
<feature type="compositionally biased region" description="Polar residues" evidence="1">
    <location>
        <begin position="938"/>
        <end position="952"/>
    </location>
</feature>
<evidence type="ECO:0000313" key="3">
    <source>
        <dbReference type="Proteomes" id="UP000053257"/>
    </source>
</evidence>
<organism evidence="2 3">
    <name type="scientific">Phlebiopsis gigantea (strain 11061_1 CR5-6)</name>
    <name type="common">White-rot fungus</name>
    <name type="synonym">Peniophora gigantea</name>
    <dbReference type="NCBI Taxonomy" id="745531"/>
    <lineage>
        <taxon>Eukaryota</taxon>
        <taxon>Fungi</taxon>
        <taxon>Dikarya</taxon>
        <taxon>Basidiomycota</taxon>
        <taxon>Agaricomycotina</taxon>
        <taxon>Agaricomycetes</taxon>
        <taxon>Polyporales</taxon>
        <taxon>Phanerochaetaceae</taxon>
        <taxon>Phlebiopsis</taxon>
    </lineage>
</organism>
<dbReference type="STRING" id="745531.A0A0C3NHA1"/>
<feature type="compositionally biased region" description="Basic and acidic residues" evidence="1">
    <location>
        <begin position="356"/>
        <end position="368"/>
    </location>
</feature>
<feature type="compositionally biased region" description="Polar residues" evidence="1">
    <location>
        <begin position="321"/>
        <end position="333"/>
    </location>
</feature>
<keyword evidence="3" id="KW-1185">Reference proteome</keyword>
<dbReference type="AlphaFoldDB" id="A0A0C3NHA1"/>
<name>A0A0C3NHA1_PHLG1</name>
<feature type="compositionally biased region" description="Polar residues" evidence="1">
    <location>
        <begin position="673"/>
        <end position="687"/>
    </location>
</feature>
<feature type="compositionally biased region" description="Basic and acidic residues" evidence="1">
    <location>
        <begin position="1015"/>
        <end position="1041"/>
    </location>
</feature>
<reference evidence="2 3" key="1">
    <citation type="journal article" date="2014" name="PLoS Genet.">
        <title>Analysis of the Phlebiopsis gigantea genome, transcriptome and secretome provides insight into its pioneer colonization strategies of wood.</title>
        <authorList>
            <person name="Hori C."/>
            <person name="Ishida T."/>
            <person name="Igarashi K."/>
            <person name="Samejima M."/>
            <person name="Suzuki H."/>
            <person name="Master E."/>
            <person name="Ferreira P."/>
            <person name="Ruiz-Duenas F.J."/>
            <person name="Held B."/>
            <person name="Canessa P."/>
            <person name="Larrondo L.F."/>
            <person name="Schmoll M."/>
            <person name="Druzhinina I.S."/>
            <person name="Kubicek C.P."/>
            <person name="Gaskell J.A."/>
            <person name="Kersten P."/>
            <person name="St John F."/>
            <person name="Glasner J."/>
            <person name="Sabat G."/>
            <person name="Splinter BonDurant S."/>
            <person name="Syed K."/>
            <person name="Yadav J."/>
            <person name="Mgbeahuruike A.C."/>
            <person name="Kovalchuk A."/>
            <person name="Asiegbu F.O."/>
            <person name="Lackner G."/>
            <person name="Hoffmeister D."/>
            <person name="Rencoret J."/>
            <person name="Gutierrez A."/>
            <person name="Sun H."/>
            <person name="Lindquist E."/>
            <person name="Barry K."/>
            <person name="Riley R."/>
            <person name="Grigoriev I.V."/>
            <person name="Henrissat B."/>
            <person name="Kues U."/>
            <person name="Berka R.M."/>
            <person name="Martinez A.T."/>
            <person name="Covert S.F."/>
            <person name="Blanchette R.A."/>
            <person name="Cullen D."/>
        </authorList>
    </citation>
    <scope>NUCLEOTIDE SEQUENCE [LARGE SCALE GENOMIC DNA]</scope>
    <source>
        <strain evidence="2 3">11061_1 CR5-6</strain>
    </source>
</reference>
<feature type="compositionally biased region" description="Low complexity" evidence="1">
    <location>
        <begin position="716"/>
        <end position="730"/>
    </location>
</feature>
<feature type="compositionally biased region" description="Polar residues" evidence="1">
    <location>
        <begin position="469"/>
        <end position="478"/>
    </location>
</feature>
<dbReference type="OrthoDB" id="2690066at2759"/>
<dbReference type="EMBL" id="KN840583">
    <property type="protein sequence ID" value="KIP04184.1"/>
    <property type="molecule type" value="Genomic_DNA"/>
</dbReference>
<protein>
    <submittedName>
        <fullName evidence="2">Uncharacterized protein</fullName>
    </submittedName>
</protein>
<feature type="region of interest" description="Disordered" evidence="1">
    <location>
        <begin position="195"/>
        <end position="479"/>
    </location>
</feature>
<feature type="compositionally biased region" description="Low complexity" evidence="1">
    <location>
        <begin position="846"/>
        <end position="881"/>
    </location>
</feature>
<proteinExistence type="predicted"/>
<feature type="region of interest" description="Disordered" evidence="1">
    <location>
        <begin position="134"/>
        <end position="159"/>
    </location>
</feature>
<evidence type="ECO:0000256" key="1">
    <source>
        <dbReference type="SAM" id="MobiDB-lite"/>
    </source>
</evidence>
<feature type="compositionally biased region" description="Basic residues" evidence="1">
    <location>
        <begin position="303"/>
        <end position="317"/>
    </location>
</feature>
<accession>A0A0C3NHA1</accession>
<feature type="compositionally biased region" description="Basic residues" evidence="1">
    <location>
        <begin position="260"/>
        <end position="270"/>
    </location>
</feature>
<feature type="compositionally biased region" description="Polar residues" evidence="1">
    <location>
        <begin position="1"/>
        <end position="23"/>
    </location>
</feature>
<dbReference type="HOGENOM" id="CLU_272747_0_0_1"/>